<evidence type="ECO:0000256" key="3">
    <source>
        <dbReference type="ARBA" id="ARBA00012895"/>
    </source>
</evidence>
<evidence type="ECO:0000256" key="1">
    <source>
        <dbReference type="ARBA" id="ARBA00000185"/>
    </source>
</evidence>
<dbReference type="Gene3D" id="3.90.199.10">
    <property type="entry name" value="Topoisomerase II, domain 5"/>
    <property type="match status" value="1"/>
</dbReference>
<keyword evidence="5 7" id="KW-0238">DNA-binding</keyword>
<accession>A0AA35SG97</accession>
<dbReference type="InterPro" id="IPR050220">
    <property type="entry name" value="Type_II_DNA_Topoisomerases"/>
</dbReference>
<dbReference type="InterPro" id="IPR002205">
    <property type="entry name" value="Topo_IIA_dom_A"/>
</dbReference>
<dbReference type="GO" id="GO:0005737">
    <property type="term" value="C:cytoplasm"/>
    <property type="evidence" value="ECO:0007669"/>
    <property type="project" value="TreeGrafter"/>
</dbReference>
<evidence type="ECO:0000256" key="6">
    <source>
        <dbReference type="ARBA" id="ARBA00023235"/>
    </source>
</evidence>
<evidence type="ECO:0000256" key="7">
    <source>
        <dbReference type="PROSITE-ProRule" id="PRU01384"/>
    </source>
</evidence>
<dbReference type="GO" id="GO:0003918">
    <property type="term" value="F:DNA topoisomerase type II (double strand cut, ATP-hydrolyzing) activity"/>
    <property type="evidence" value="ECO:0007669"/>
    <property type="project" value="UniProtKB-EC"/>
</dbReference>
<evidence type="ECO:0000256" key="4">
    <source>
        <dbReference type="ARBA" id="ARBA00023029"/>
    </source>
</evidence>
<protein>
    <recommendedName>
        <fullName evidence="3">DNA topoisomerase (ATP-hydrolyzing)</fullName>
        <ecNumber evidence="3">5.6.2.2</ecNumber>
    </recommendedName>
</protein>
<dbReference type="Proteomes" id="UP001174909">
    <property type="component" value="Unassembled WGS sequence"/>
</dbReference>
<sequence>MQIVVTELPYQVNKAGLIEKIAAHVKNKRLDGITEIRDESDRRGMHIVMELRNGAQGMVILNNLYKLTEMQKSFSANMMALVNGRPELLTLRAALQNYVDFRREVVRRRTEFELRKAKARAHILEGLRSRWRTWTRSFS</sequence>
<dbReference type="PANTHER" id="PTHR43493:SF5">
    <property type="entry name" value="DNA GYRASE SUBUNIT A, CHLOROPLASTIC_MITOCHONDRIAL"/>
    <property type="match status" value="1"/>
</dbReference>
<dbReference type="GO" id="GO:0003677">
    <property type="term" value="F:DNA binding"/>
    <property type="evidence" value="ECO:0007669"/>
    <property type="project" value="UniProtKB-UniRule"/>
</dbReference>
<comment type="caution">
    <text evidence="9">The sequence shown here is derived from an EMBL/GenBank/DDBJ whole genome shotgun (WGS) entry which is preliminary data.</text>
</comment>
<evidence type="ECO:0000259" key="8">
    <source>
        <dbReference type="PROSITE" id="PS52040"/>
    </source>
</evidence>
<dbReference type="Pfam" id="PF00521">
    <property type="entry name" value="DNA_topoisoIV"/>
    <property type="match status" value="1"/>
</dbReference>
<dbReference type="Gene3D" id="3.30.1360.40">
    <property type="match status" value="1"/>
</dbReference>
<evidence type="ECO:0000256" key="2">
    <source>
        <dbReference type="ARBA" id="ARBA00008263"/>
    </source>
</evidence>
<organism evidence="9 10">
    <name type="scientific">Geodia barretti</name>
    <name type="common">Barrett's horny sponge</name>
    <dbReference type="NCBI Taxonomy" id="519541"/>
    <lineage>
        <taxon>Eukaryota</taxon>
        <taxon>Metazoa</taxon>
        <taxon>Porifera</taxon>
        <taxon>Demospongiae</taxon>
        <taxon>Heteroscleromorpha</taxon>
        <taxon>Tetractinellida</taxon>
        <taxon>Astrophorina</taxon>
        <taxon>Geodiidae</taxon>
        <taxon>Geodia</taxon>
    </lineage>
</organism>
<dbReference type="Gene3D" id="1.10.268.10">
    <property type="entry name" value="Topoisomerase, domain 3"/>
    <property type="match status" value="1"/>
</dbReference>
<evidence type="ECO:0000313" key="10">
    <source>
        <dbReference type="Proteomes" id="UP001174909"/>
    </source>
</evidence>
<dbReference type="EMBL" id="CASHTH010002407">
    <property type="protein sequence ID" value="CAI8029428.1"/>
    <property type="molecule type" value="Genomic_DNA"/>
</dbReference>
<keyword evidence="10" id="KW-1185">Reference proteome</keyword>
<dbReference type="SUPFAM" id="SSF56719">
    <property type="entry name" value="Type II DNA topoisomerase"/>
    <property type="match status" value="1"/>
</dbReference>
<dbReference type="GO" id="GO:0005524">
    <property type="term" value="F:ATP binding"/>
    <property type="evidence" value="ECO:0007669"/>
    <property type="project" value="InterPro"/>
</dbReference>
<gene>
    <name evidence="9" type="ORF">GBAR_LOCUS16723</name>
</gene>
<reference evidence="9" key="1">
    <citation type="submission" date="2023-03" db="EMBL/GenBank/DDBJ databases">
        <authorList>
            <person name="Steffen K."/>
            <person name="Cardenas P."/>
        </authorList>
    </citation>
    <scope>NUCLEOTIDE SEQUENCE</scope>
</reference>
<dbReference type="InterPro" id="IPR013758">
    <property type="entry name" value="Topo_IIA_A/C_ab"/>
</dbReference>
<dbReference type="SMART" id="SM00434">
    <property type="entry name" value="TOP4c"/>
    <property type="match status" value="1"/>
</dbReference>
<proteinExistence type="inferred from homology"/>
<name>A0AA35SG97_GEOBA</name>
<dbReference type="GO" id="GO:0006265">
    <property type="term" value="P:DNA topological change"/>
    <property type="evidence" value="ECO:0007669"/>
    <property type="project" value="InterPro"/>
</dbReference>
<dbReference type="GO" id="GO:0009330">
    <property type="term" value="C:DNA topoisomerase type II (double strand cut, ATP-hydrolyzing) complex"/>
    <property type="evidence" value="ECO:0007669"/>
    <property type="project" value="TreeGrafter"/>
</dbReference>
<dbReference type="PROSITE" id="PS52040">
    <property type="entry name" value="TOPO_IIA"/>
    <property type="match status" value="1"/>
</dbReference>
<dbReference type="EC" id="5.6.2.2" evidence="3"/>
<dbReference type="InterPro" id="IPR013757">
    <property type="entry name" value="Topo_IIA_A_a_sf"/>
</dbReference>
<keyword evidence="4" id="KW-0799">Topoisomerase</keyword>
<dbReference type="InterPro" id="IPR013760">
    <property type="entry name" value="Topo_IIA-like_dom_sf"/>
</dbReference>
<dbReference type="FunFam" id="3.30.1360.40:FF:000002">
    <property type="entry name" value="DNA gyrase subunit A"/>
    <property type="match status" value="1"/>
</dbReference>
<keyword evidence="6" id="KW-0413">Isomerase</keyword>
<comment type="catalytic activity">
    <reaction evidence="1">
        <text>ATP-dependent breakage, passage and rejoining of double-stranded DNA.</text>
        <dbReference type="EC" id="5.6.2.2"/>
    </reaction>
</comment>
<comment type="caution">
    <text evidence="7">Lacks conserved residue(s) required for the propagation of feature annotation.</text>
</comment>
<comment type="similarity">
    <text evidence="2">Belongs to the type II topoisomerase GyrA/ParC subunit family.</text>
</comment>
<evidence type="ECO:0000256" key="5">
    <source>
        <dbReference type="ARBA" id="ARBA00023125"/>
    </source>
</evidence>
<feature type="domain" description="Topo IIA-type catalytic" evidence="8">
    <location>
        <begin position="1"/>
        <end position="139"/>
    </location>
</feature>
<dbReference type="PANTHER" id="PTHR43493">
    <property type="entry name" value="DNA GYRASE/TOPOISOMERASE SUBUNIT A"/>
    <property type="match status" value="1"/>
</dbReference>
<evidence type="ECO:0000313" key="9">
    <source>
        <dbReference type="EMBL" id="CAI8029428.1"/>
    </source>
</evidence>
<dbReference type="AlphaFoldDB" id="A0AA35SG97"/>